<dbReference type="EMBL" id="JAGTUU010000007">
    <property type="protein sequence ID" value="MBS0125993.1"/>
    <property type="molecule type" value="Genomic_DNA"/>
</dbReference>
<dbReference type="InterPro" id="IPR036390">
    <property type="entry name" value="WH_DNA-bd_sf"/>
</dbReference>
<gene>
    <name evidence="1" type="ORF">KB874_18055</name>
</gene>
<dbReference type="RefSeq" id="WP_249200597.1">
    <property type="nucleotide sequence ID" value="NZ_JAGTUU010000007.1"/>
</dbReference>
<reference evidence="1" key="1">
    <citation type="submission" date="2021-04" db="EMBL/GenBank/DDBJ databases">
        <authorList>
            <person name="Yoon J."/>
        </authorList>
    </citation>
    <scope>NUCLEOTIDE SEQUENCE</scope>
    <source>
        <strain evidence="1">KMU-90</strain>
    </source>
</reference>
<evidence type="ECO:0000313" key="2">
    <source>
        <dbReference type="Proteomes" id="UP000681356"/>
    </source>
</evidence>
<sequence>MLPRSITRAWIEERLDVIHPAHVAGFATLLTELRGHFDGDLELLLILACIAAKVQGEDWRASLLHGEHQETRNIPTNALSIAHFTGIPRESVRRRIQKLEEKGWIARDGDGNWIPTTAAAKDLRPATEATITYLNVVIGAASEAHRNRPE</sequence>
<evidence type="ECO:0000313" key="1">
    <source>
        <dbReference type="EMBL" id="MBS0125993.1"/>
    </source>
</evidence>
<comment type="caution">
    <text evidence="1">The sequence shown here is derived from an EMBL/GenBank/DDBJ whole genome shotgun (WGS) entry which is preliminary data.</text>
</comment>
<dbReference type="AlphaFoldDB" id="A0A8J7WIM1"/>
<accession>A0A8J7WIM1</accession>
<dbReference type="SUPFAM" id="SSF46785">
    <property type="entry name" value="Winged helix' DNA-binding domain"/>
    <property type="match status" value="1"/>
</dbReference>
<organism evidence="1 2">
    <name type="scientific">Thetidibacter halocola</name>
    <dbReference type="NCBI Taxonomy" id="2827239"/>
    <lineage>
        <taxon>Bacteria</taxon>
        <taxon>Pseudomonadati</taxon>
        <taxon>Pseudomonadota</taxon>
        <taxon>Alphaproteobacteria</taxon>
        <taxon>Rhodobacterales</taxon>
        <taxon>Roseobacteraceae</taxon>
        <taxon>Thetidibacter</taxon>
    </lineage>
</organism>
<name>A0A8J7WIM1_9RHOB</name>
<keyword evidence="2" id="KW-1185">Reference proteome</keyword>
<dbReference type="InterPro" id="IPR036388">
    <property type="entry name" value="WH-like_DNA-bd_sf"/>
</dbReference>
<dbReference type="Gene3D" id="1.10.10.10">
    <property type="entry name" value="Winged helix-like DNA-binding domain superfamily/Winged helix DNA-binding domain"/>
    <property type="match status" value="1"/>
</dbReference>
<protein>
    <submittedName>
        <fullName evidence="1">Winged helix-turn-helix transcriptional regulator</fullName>
    </submittedName>
</protein>
<proteinExistence type="predicted"/>
<dbReference type="Proteomes" id="UP000681356">
    <property type="component" value="Unassembled WGS sequence"/>
</dbReference>